<dbReference type="OrthoDB" id="1899721at2759"/>
<dbReference type="AlphaFoldDB" id="A0A200Q7D6"/>
<reference evidence="3 4" key="1">
    <citation type="journal article" date="2017" name="Mol. Plant">
        <title>The Genome of Medicinal Plant Macleaya cordata Provides New Insights into Benzylisoquinoline Alkaloids Metabolism.</title>
        <authorList>
            <person name="Liu X."/>
            <person name="Liu Y."/>
            <person name="Huang P."/>
            <person name="Ma Y."/>
            <person name="Qing Z."/>
            <person name="Tang Q."/>
            <person name="Cao H."/>
            <person name="Cheng P."/>
            <person name="Zheng Y."/>
            <person name="Yuan Z."/>
            <person name="Zhou Y."/>
            <person name="Liu J."/>
            <person name="Tang Z."/>
            <person name="Zhuo Y."/>
            <person name="Zhang Y."/>
            <person name="Yu L."/>
            <person name="Huang J."/>
            <person name="Yang P."/>
            <person name="Peng Q."/>
            <person name="Zhang J."/>
            <person name="Jiang W."/>
            <person name="Zhang Z."/>
            <person name="Lin K."/>
            <person name="Ro D.K."/>
            <person name="Chen X."/>
            <person name="Xiong X."/>
            <person name="Shang Y."/>
            <person name="Huang S."/>
            <person name="Zeng J."/>
        </authorList>
    </citation>
    <scope>NUCLEOTIDE SEQUENCE [LARGE SCALE GENOMIC DNA]</scope>
    <source>
        <strain evidence="4">cv. BLH2017</strain>
        <tissue evidence="3">Root</tissue>
    </source>
</reference>
<sequence length="736" mass="84405">MDKISLTDMEDGKNYSVSELISFLKSSFQTTDFEKVEQILRLREEKMKLDKEGLEDEIKRRYSEGLKWKETVKREVGLEEELDVCVTKYHELFAELENKKMEFVAVEDKFRDLEFRKISVDDELKEYKRTCNRLQEQIMRLEEDKKVICEREKRAEERSSCLEEEIKKIESDKREKYVQFKTEIRDSECGKRRAEDEIEVWKKRFRELETRVLRMEGENSTLRCIESHVSGKRELEPGALQNEVSYNDEGKKDRNKTSEHQSENGGTKEKKLNRNEKIIASTFVGSNHPSPLRGNRDVHAKGPASINMQCEPLVNFKEEKNNTPLGSKVEFGYSVKKQLDFELEGSAKKKIALLDQGSVRPVSRGIIDISDSEDENEISPKYTCNIGGKEMVHVSTNNTLERSSDNEKYLTLTSKKCLKRPCSDQKSEEYGSGCEEDIPRSSTPKRKRASKIVTSESESEDDDRIPIGRLKMKNLEELNKEVHKLSPVNLCAGNVTQSSGGQNVEESITPAKRRLISLRQCEEKKSLADRTSPNHLEMGGKSQQKAGNPTDENDEENVAEEIGSDSEGESLGGFIVNGSDSSDSGDSCSDPEDPEDMGLAFDQVLAMIRRNRDKESKWQFEADMLSSFEEDPELCMKAVCALYRQQTSEEKSMKGSLHLNNRGFNKFDALRGTVLAEFLMDGDREGDLKKSFKELEKFDPKALEECKRLARHYSKQLFNIYQNKEDPFFLPSSTSR</sequence>
<name>A0A200Q7D6_MACCD</name>
<evidence type="ECO:0000313" key="3">
    <source>
        <dbReference type="EMBL" id="OVA06393.1"/>
    </source>
</evidence>
<feature type="compositionally biased region" description="Acidic residues" evidence="2">
    <location>
        <begin position="551"/>
        <end position="568"/>
    </location>
</feature>
<dbReference type="STRING" id="56857.A0A200Q7D6"/>
<dbReference type="OMA" id="KEMENTC"/>
<feature type="region of interest" description="Disordered" evidence="2">
    <location>
        <begin position="519"/>
        <end position="597"/>
    </location>
</feature>
<feature type="compositionally biased region" description="Low complexity" evidence="2">
    <location>
        <begin position="578"/>
        <end position="588"/>
    </location>
</feature>
<feature type="region of interest" description="Disordered" evidence="2">
    <location>
        <begin position="423"/>
        <end position="465"/>
    </location>
</feature>
<proteinExistence type="predicted"/>
<gene>
    <name evidence="3" type="ORF">BVC80_8981g31</name>
</gene>
<feature type="coiled-coil region" evidence="1">
    <location>
        <begin position="117"/>
        <end position="218"/>
    </location>
</feature>
<dbReference type="PANTHER" id="PTHR34380:SF1">
    <property type="entry name" value="OS01G0221300 PROTEIN"/>
    <property type="match status" value="1"/>
</dbReference>
<feature type="compositionally biased region" description="Basic and acidic residues" evidence="2">
    <location>
        <begin position="248"/>
        <end position="275"/>
    </location>
</feature>
<evidence type="ECO:0000256" key="1">
    <source>
        <dbReference type="SAM" id="Coils"/>
    </source>
</evidence>
<evidence type="ECO:0000313" key="4">
    <source>
        <dbReference type="Proteomes" id="UP000195402"/>
    </source>
</evidence>
<keyword evidence="4" id="KW-1185">Reference proteome</keyword>
<organism evidence="3 4">
    <name type="scientific">Macleaya cordata</name>
    <name type="common">Five-seeded plume-poppy</name>
    <name type="synonym">Bocconia cordata</name>
    <dbReference type="NCBI Taxonomy" id="56857"/>
    <lineage>
        <taxon>Eukaryota</taxon>
        <taxon>Viridiplantae</taxon>
        <taxon>Streptophyta</taxon>
        <taxon>Embryophyta</taxon>
        <taxon>Tracheophyta</taxon>
        <taxon>Spermatophyta</taxon>
        <taxon>Magnoliopsida</taxon>
        <taxon>Ranunculales</taxon>
        <taxon>Papaveraceae</taxon>
        <taxon>Papaveroideae</taxon>
        <taxon>Macleaya</taxon>
    </lineage>
</organism>
<evidence type="ECO:0000256" key="2">
    <source>
        <dbReference type="SAM" id="MobiDB-lite"/>
    </source>
</evidence>
<feature type="region of interest" description="Disordered" evidence="2">
    <location>
        <begin position="233"/>
        <end position="275"/>
    </location>
</feature>
<accession>A0A200Q7D6</accession>
<dbReference type="PANTHER" id="PTHR34380">
    <property type="entry name" value="BNAA03G12380D PROTEIN"/>
    <property type="match status" value="1"/>
</dbReference>
<dbReference type="EMBL" id="MVGT01002848">
    <property type="protein sequence ID" value="OVA06393.1"/>
    <property type="molecule type" value="Genomic_DNA"/>
</dbReference>
<comment type="caution">
    <text evidence="3">The sequence shown here is derived from an EMBL/GenBank/DDBJ whole genome shotgun (WGS) entry which is preliminary data.</text>
</comment>
<keyword evidence="1" id="KW-0175">Coiled coil</keyword>
<dbReference type="InParanoid" id="A0A200Q7D6"/>
<dbReference type="Proteomes" id="UP000195402">
    <property type="component" value="Unassembled WGS sequence"/>
</dbReference>
<protein>
    <submittedName>
        <fullName evidence="3">Uncharacterized protein</fullName>
    </submittedName>
</protein>